<dbReference type="GeneID" id="17259849"/>
<reference evidence="1" key="2">
    <citation type="submission" date="2024-10" db="UniProtKB">
        <authorList>
            <consortium name="EnsemblProtists"/>
        </authorList>
    </citation>
    <scope>IDENTIFICATION</scope>
</reference>
<dbReference type="Proteomes" id="UP000013827">
    <property type="component" value="Unassembled WGS sequence"/>
</dbReference>
<accession>A0A0D3IR13</accession>
<protein>
    <submittedName>
        <fullName evidence="1">Uncharacterized protein</fullName>
    </submittedName>
</protein>
<dbReference type="HOGENOM" id="CLU_1691390_0_0_1"/>
<keyword evidence="2" id="KW-1185">Reference proteome</keyword>
<name>A0A0D3IR13_EMIH1</name>
<dbReference type="KEGG" id="ehx:EMIHUDRAFT_124428"/>
<organism evidence="1 2">
    <name type="scientific">Emiliania huxleyi (strain CCMP1516)</name>
    <dbReference type="NCBI Taxonomy" id="280463"/>
    <lineage>
        <taxon>Eukaryota</taxon>
        <taxon>Haptista</taxon>
        <taxon>Haptophyta</taxon>
        <taxon>Prymnesiophyceae</taxon>
        <taxon>Isochrysidales</taxon>
        <taxon>Noelaerhabdaceae</taxon>
        <taxon>Emiliania</taxon>
    </lineage>
</organism>
<proteinExistence type="predicted"/>
<reference evidence="2" key="1">
    <citation type="journal article" date="2013" name="Nature">
        <title>Pan genome of the phytoplankton Emiliania underpins its global distribution.</title>
        <authorList>
            <person name="Read B.A."/>
            <person name="Kegel J."/>
            <person name="Klute M.J."/>
            <person name="Kuo A."/>
            <person name="Lefebvre S.C."/>
            <person name="Maumus F."/>
            <person name="Mayer C."/>
            <person name="Miller J."/>
            <person name="Monier A."/>
            <person name="Salamov A."/>
            <person name="Young J."/>
            <person name="Aguilar M."/>
            <person name="Claverie J.M."/>
            <person name="Frickenhaus S."/>
            <person name="Gonzalez K."/>
            <person name="Herman E.K."/>
            <person name="Lin Y.C."/>
            <person name="Napier J."/>
            <person name="Ogata H."/>
            <person name="Sarno A.F."/>
            <person name="Shmutz J."/>
            <person name="Schroeder D."/>
            <person name="de Vargas C."/>
            <person name="Verret F."/>
            <person name="von Dassow P."/>
            <person name="Valentin K."/>
            <person name="Van de Peer Y."/>
            <person name="Wheeler G."/>
            <person name="Dacks J.B."/>
            <person name="Delwiche C.F."/>
            <person name="Dyhrman S.T."/>
            <person name="Glockner G."/>
            <person name="John U."/>
            <person name="Richards T."/>
            <person name="Worden A.Z."/>
            <person name="Zhang X."/>
            <person name="Grigoriev I.V."/>
            <person name="Allen A.E."/>
            <person name="Bidle K."/>
            <person name="Borodovsky M."/>
            <person name="Bowler C."/>
            <person name="Brownlee C."/>
            <person name="Cock J.M."/>
            <person name="Elias M."/>
            <person name="Gladyshev V.N."/>
            <person name="Groth M."/>
            <person name="Guda C."/>
            <person name="Hadaegh A."/>
            <person name="Iglesias-Rodriguez M.D."/>
            <person name="Jenkins J."/>
            <person name="Jones B.M."/>
            <person name="Lawson T."/>
            <person name="Leese F."/>
            <person name="Lindquist E."/>
            <person name="Lobanov A."/>
            <person name="Lomsadze A."/>
            <person name="Malik S.B."/>
            <person name="Marsh M.E."/>
            <person name="Mackinder L."/>
            <person name="Mock T."/>
            <person name="Mueller-Roeber B."/>
            <person name="Pagarete A."/>
            <person name="Parker M."/>
            <person name="Probert I."/>
            <person name="Quesneville H."/>
            <person name="Raines C."/>
            <person name="Rensing S.A."/>
            <person name="Riano-Pachon D.M."/>
            <person name="Richier S."/>
            <person name="Rokitta S."/>
            <person name="Shiraiwa Y."/>
            <person name="Soanes D.M."/>
            <person name="van der Giezen M."/>
            <person name="Wahlund T.M."/>
            <person name="Williams B."/>
            <person name="Wilson W."/>
            <person name="Wolfe G."/>
            <person name="Wurch L.L."/>
        </authorList>
    </citation>
    <scope>NUCLEOTIDE SEQUENCE</scope>
</reference>
<dbReference type="EnsemblProtists" id="EOD13698">
    <property type="protein sequence ID" value="EOD13698"/>
    <property type="gene ID" value="EMIHUDRAFT_124428"/>
</dbReference>
<evidence type="ECO:0000313" key="1">
    <source>
        <dbReference type="EnsemblProtists" id="EOD13698"/>
    </source>
</evidence>
<dbReference type="RefSeq" id="XP_005766127.1">
    <property type="nucleotide sequence ID" value="XM_005766070.1"/>
</dbReference>
<dbReference type="PaxDb" id="2903-EOD13698"/>
<dbReference type="AlphaFoldDB" id="A0A0D3IR13"/>
<sequence length="156" mass="16380">MLRRPLCALGRPSALALLPRACRVAPRALAIHPRAAAVAPCRQLHSSLRAKEAPATNCMCTWLFSARFALASAPVLQVLTSADGNGAKGVAMSATLVLFGGSTTGAWPRFALDPSTSLDPSPPSSLHARSYHPFSTFGAKGAVFWLDEDGTLVDPQ</sequence>
<evidence type="ECO:0000313" key="2">
    <source>
        <dbReference type="Proteomes" id="UP000013827"/>
    </source>
</evidence>